<dbReference type="PROSITE" id="PS50082">
    <property type="entry name" value="WD_REPEATS_2"/>
    <property type="match status" value="2"/>
</dbReference>
<dbReference type="SMART" id="SM00320">
    <property type="entry name" value="WD40"/>
    <property type="match status" value="2"/>
</dbReference>
<dbReference type="RefSeq" id="WP_105220290.1">
    <property type="nucleotide sequence ID" value="NZ_CAWNSU010000059.1"/>
</dbReference>
<evidence type="ECO:0000313" key="2">
    <source>
        <dbReference type="EMBL" id="MUL34886.1"/>
    </source>
</evidence>
<gene>
    <name evidence="2" type="ORF">BWI75_00540</name>
</gene>
<comment type="caution">
    <text evidence="2">The sequence shown here is derived from an EMBL/GenBank/DDBJ whole genome shotgun (WGS) entry which is preliminary data.</text>
</comment>
<dbReference type="AlphaFoldDB" id="A0A6N8FSH1"/>
<dbReference type="PANTHER" id="PTHR19879">
    <property type="entry name" value="TRANSCRIPTION INITIATION FACTOR TFIID"/>
    <property type="match status" value="1"/>
</dbReference>
<evidence type="ECO:0000256" key="1">
    <source>
        <dbReference type="PROSITE-ProRule" id="PRU00221"/>
    </source>
</evidence>
<dbReference type="Proteomes" id="UP000441797">
    <property type="component" value="Unassembled WGS sequence"/>
</dbReference>
<dbReference type="EMBL" id="NAPY01000001">
    <property type="protein sequence ID" value="MUL34886.1"/>
    <property type="molecule type" value="Genomic_DNA"/>
</dbReference>
<dbReference type="PANTHER" id="PTHR19879:SF9">
    <property type="entry name" value="TRANSCRIPTION INITIATION FACTOR TFIID SUBUNIT 5"/>
    <property type="match status" value="1"/>
</dbReference>
<proteinExistence type="predicted"/>
<dbReference type="SUPFAM" id="SSF50978">
    <property type="entry name" value="WD40 repeat-like"/>
    <property type="match status" value="1"/>
</dbReference>
<name>A0A6N8FSH1_9CHRO</name>
<dbReference type="InterPro" id="IPR001680">
    <property type="entry name" value="WD40_rpt"/>
</dbReference>
<accession>A0A6N8FSH1</accession>
<keyword evidence="3" id="KW-1185">Reference proteome</keyword>
<dbReference type="OrthoDB" id="494465at2"/>
<organism evidence="2 3">
    <name type="scientific">Gloeocapsopsis dulcis AAB1 = 1H9</name>
    <dbReference type="NCBI Taxonomy" id="1433147"/>
    <lineage>
        <taxon>Bacteria</taxon>
        <taxon>Bacillati</taxon>
        <taxon>Cyanobacteriota</taxon>
        <taxon>Cyanophyceae</taxon>
        <taxon>Oscillatoriophycideae</taxon>
        <taxon>Chroococcales</taxon>
        <taxon>Chroococcaceae</taxon>
        <taxon>Gloeocapsopsis</taxon>
        <taxon>Gloeocapsopsis dulcis</taxon>
    </lineage>
</organism>
<feature type="repeat" description="WD" evidence="1">
    <location>
        <begin position="18"/>
        <end position="59"/>
    </location>
</feature>
<dbReference type="PROSITE" id="PS50294">
    <property type="entry name" value="WD_REPEATS_REGION"/>
    <property type="match status" value="2"/>
</dbReference>
<keyword evidence="1" id="KW-0853">WD repeat</keyword>
<dbReference type="Gene3D" id="2.130.10.10">
    <property type="entry name" value="YVTN repeat-like/Quinoprotein amine dehydrogenase"/>
    <property type="match status" value="1"/>
</dbReference>
<feature type="repeat" description="WD" evidence="1">
    <location>
        <begin position="60"/>
        <end position="98"/>
    </location>
</feature>
<dbReference type="InterPro" id="IPR036322">
    <property type="entry name" value="WD40_repeat_dom_sf"/>
</dbReference>
<dbReference type="Pfam" id="PF00400">
    <property type="entry name" value="WD40"/>
    <property type="match status" value="2"/>
</dbReference>
<sequence>MIQVIHSHEVFATQRLCTLWHSYTVNSAAISPDNTILVSGSSDSKIRLWNPLTGELRSTLTGHSDEVKSVAISPDGQTLISSSADTTIKIWRVVMNDE</sequence>
<reference evidence="2 3" key="1">
    <citation type="journal article" date="2019" name="Front. Microbiol.">
        <title>Genomic Features for Desiccation Tolerance and Sugar Biosynthesis in the Extremophile Gloeocapsopsis sp. UTEX B3054.</title>
        <authorList>
            <person name="Urrejola C."/>
            <person name="Alcorta J."/>
            <person name="Salas L."/>
            <person name="Vasquez M."/>
            <person name="Polz M.F."/>
            <person name="Vicuna R."/>
            <person name="Diez B."/>
        </authorList>
    </citation>
    <scope>NUCLEOTIDE SEQUENCE [LARGE SCALE GENOMIC DNA]</scope>
    <source>
        <strain evidence="2 3">1H9</strain>
    </source>
</reference>
<protein>
    <submittedName>
        <fullName evidence="2">Uncharacterized protein</fullName>
    </submittedName>
</protein>
<evidence type="ECO:0000313" key="3">
    <source>
        <dbReference type="Proteomes" id="UP000441797"/>
    </source>
</evidence>
<dbReference type="InterPro" id="IPR015943">
    <property type="entry name" value="WD40/YVTN_repeat-like_dom_sf"/>
</dbReference>